<dbReference type="AlphaFoldDB" id="A0A540N5N6"/>
<proteinExistence type="predicted"/>
<keyword evidence="1" id="KW-0812">Transmembrane</keyword>
<keyword evidence="1" id="KW-1133">Transmembrane helix</keyword>
<gene>
    <name evidence="2" type="ORF">C1H46_008060</name>
</gene>
<evidence type="ECO:0000313" key="3">
    <source>
        <dbReference type="Proteomes" id="UP000315295"/>
    </source>
</evidence>
<keyword evidence="3" id="KW-1185">Reference proteome</keyword>
<organism evidence="2 3">
    <name type="scientific">Malus baccata</name>
    <name type="common">Siberian crab apple</name>
    <name type="synonym">Pyrus baccata</name>
    <dbReference type="NCBI Taxonomy" id="106549"/>
    <lineage>
        <taxon>Eukaryota</taxon>
        <taxon>Viridiplantae</taxon>
        <taxon>Streptophyta</taxon>
        <taxon>Embryophyta</taxon>
        <taxon>Tracheophyta</taxon>
        <taxon>Spermatophyta</taxon>
        <taxon>Magnoliopsida</taxon>
        <taxon>eudicotyledons</taxon>
        <taxon>Gunneridae</taxon>
        <taxon>Pentapetalae</taxon>
        <taxon>rosids</taxon>
        <taxon>fabids</taxon>
        <taxon>Rosales</taxon>
        <taxon>Rosaceae</taxon>
        <taxon>Amygdaloideae</taxon>
        <taxon>Maleae</taxon>
        <taxon>Malus</taxon>
    </lineage>
</organism>
<reference evidence="2 3" key="1">
    <citation type="journal article" date="2019" name="G3 (Bethesda)">
        <title>Sequencing of a Wild Apple (Malus baccata) Genome Unravels the Differences Between Cultivated and Wild Apple Species Regarding Disease Resistance and Cold Tolerance.</title>
        <authorList>
            <person name="Chen X."/>
        </authorList>
    </citation>
    <scope>NUCLEOTIDE SEQUENCE [LARGE SCALE GENOMIC DNA]</scope>
    <source>
        <strain evidence="3">cv. Shandingzi</strain>
        <tissue evidence="2">Leaves</tissue>
    </source>
</reference>
<protein>
    <submittedName>
        <fullName evidence="2">Uncharacterized protein</fullName>
    </submittedName>
</protein>
<dbReference type="Proteomes" id="UP000315295">
    <property type="component" value="Unassembled WGS sequence"/>
</dbReference>
<feature type="transmembrane region" description="Helical" evidence="1">
    <location>
        <begin position="54"/>
        <end position="78"/>
    </location>
</feature>
<evidence type="ECO:0000313" key="2">
    <source>
        <dbReference type="EMBL" id="TQE06352.1"/>
    </source>
</evidence>
<sequence>MHRRFRRRPSTMWSNILFSSFGSPGMEHGRNLSITWQDVQELRTMKKTKLQPPWLLLFTTLAVLLRLSLTSISTFHFAGIADPRPTQLLRTHQSAGENAPFRWDHVRVKLKKEIVSLGMPNVSPIEKVQKELQECSRDIERSGINFIPKSEATLARLIGTIPDPVGTP</sequence>
<comment type="caution">
    <text evidence="2">The sequence shown here is derived from an EMBL/GenBank/DDBJ whole genome shotgun (WGS) entry which is preliminary data.</text>
</comment>
<evidence type="ECO:0000256" key="1">
    <source>
        <dbReference type="SAM" id="Phobius"/>
    </source>
</evidence>
<keyword evidence="1" id="KW-0472">Membrane</keyword>
<accession>A0A540N5N6</accession>
<name>A0A540N5N6_MALBA</name>
<dbReference type="EMBL" id="VIEB01000105">
    <property type="protein sequence ID" value="TQE06352.1"/>
    <property type="molecule type" value="Genomic_DNA"/>
</dbReference>
<dbReference type="STRING" id="106549.A0A540N5N6"/>